<dbReference type="AlphaFoldDB" id="A0A9N9KT90"/>
<protein>
    <submittedName>
        <fullName evidence="1">Uncharacterized protein</fullName>
    </submittedName>
</protein>
<keyword evidence="2" id="KW-1185">Reference proteome</keyword>
<name>A0A9N9KT90_9HELO</name>
<dbReference type="Proteomes" id="UP000696280">
    <property type="component" value="Unassembled WGS sequence"/>
</dbReference>
<proteinExistence type="predicted"/>
<organism evidence="1 2">
    <name type="scientific">Hymenoscyphus fraxineus</name>
    <dbReference type="NCBI Taxonomy" id="746836"/>
    <lineage>
        <taxon>Eukaryota</taxon>
        <taxon>Fungi</taxon>
        <taxon>Dikarya</taxon>
        <taxon>Ascomycota</taxon>
        <taxon>Pezizomycotina</taxon>
        <taxon>Leotiomycetes</taxon>
        <taxon>Helotiales</taxon>
        <taxon>Helotiaceae</taxon>
        <taxon>Hymenoscyphus</taxon>
    </lineage>
</organism>
<gene>
    <name evidence="1" type="ORF">HYFRA_00008937</name>
</gene>
<comment type="caution">
    <text evidence="1">The sequence shown here is derived from an EMBL/GenBank/DDBJ whole genome shotgun (WGS) entry which is preliminary data.</text>
</comment>
<dbReference type="EMBL" id="CAJVRL010000047">
    <property type="protein sequence ID" value="CAG8952696.1"/>
    <property type="molecule type" value="Genomic_DNA"/>
</dbReference>
<sequence length="187" mass="21341">MISHPLINSTSVMRTSLSPNHELPSKHAPAYPPVIFKERFKQATVTVLISESYPAEADLSAINFPMLLLAPRSSYGAYTEWHRNTGPNALIHRLNYSSWISGPFNEFIDARAQIVVQIYDLFESDCESLITHIMEQCDSDDTDFSFRDDSEYVDLLYDDTSFRKPSVFRVVGSKYWASSFRVISTLK</sequence>
<accession>A0A9N9KT90</accession>
<reference evidence="1" key="1">
    <citation type="submission" date="2021-07" db="EMBL/GenBank/DDBJ databases">
        <authorList>
            <person name="Durling M."/>
        </authorList>
    </citation>
    <scope>NUCLEOTIDE SEQUENCE</scope>
</reference>
<evidence type="ECO:0000313" key="1">
    <source>
        <dbReference type="EMBL" id="CAG8952696.1"/>
    </source>
</evidence>
<evidence type="ECO:0000313" key="2">
    <source>
        <dbReference type="Proteomes" id="UP000696280"/>
    </source>
</evidence>